<name>H2YNQ5_CIOSA</name>
<dbReference type="Pfam" id="PF21539">
    <property type="entry name" value="Med15_C"/>
    <property type="match status" value="1"/>
</dbReference>
<dbReference type="Ensembl" id="ENSCSAVT00000007052.1">
    <property type="protein sequence ID" value="ENSCSAVP00000006962.1"/>
    <property type="gene ID" value="ENSCSAVG00000004165.1"/>
</dbReference>
<dbReference type="STRING" id="51511.ENSCSAVP00000006962"/>
<organism evidence="3 4">
    <name type="scientific">Ciona savignyi</name>
    <name type="common">Pacific transparent sea squirt</name>
    <dbReference type="NCBI Taxonomy" id="51511"/>
    <lineage>
        <taxon>Eukaryota</taxon>
        <taxon>Metazoa</taxon>
        <taxon>Chordata</taxon>
        <taxon>Tunicata</taxon>
        <taxon>Ascidiacea</taxon>
        <taxon>Phlebobranchia</taxon>
        <taxon>Cionidae</taxon>
        <taxon>Ciona</taxon>
    </lineage>
</organism>
<evidence type="ECO:0000259" key="2">
    <source>
        <dbReference type="Pfam" id="PF21539"/>
    </source>
</evidence>
<dbReference type="HOGENOM" id="CLU_064639_1_0_1"/>
<evidence type="ECO:0000259" key="1">
    <source>
        <dbReference type="Pfam" id="PF21538"/>
    </source>
</evidence>
<keyword evidence="4" id="KW-1185">Reference proteome</keyword>
<dbReference type="InParanoid" id="H2YNQ5"/>
<dbReference type="Pfam" id="PF21538">
    <property type="entry name" value="Med15_M"/>
    <property type="match status" value="1"/>
</dbReference>
<reference evidence="3" key="2">
    <citation type="submission" date="2025-08" db="UniProtKB">
        <authorList>
            <consortium name="Ensembl"/>
        </authorList>
    </citation>
    <scope>IDENTIFICATION</scope>
</reference>
<reference evidence="4" key="1">
    <citation type="submission" date="2003-08" db="EMBL/GenBank/DDBJ databases">
        <authorList>
            <person name="Birren B."/>
            <person name="Nusbaum C."/>
            <person name="Abebe A."/>
            <person name="Abouelleil A."/>
            <person name="Adekoya E."/>
            <person name="Ait-zahra M."/>
            <person name="Allen N."/>
            <person name="Allen T."/>
            <person name="An P."/>
            <person name="Anderson M."/>
            <person name="Anderson S."/>
            <person name="Arachchi H."/>
            <person name="Armbruster J."/>
            <person name="Bachantsang P."/>
            <person name="Baldwin J."/>
            <person name="Barry A."/>
            <person name="Bayul T."/>
            <person name="Blitshsteyn B."/>
            <person name="Bloom T."/>
            <person name="Blye J."/>
            <person name="Boguslavskiy L."/>
            <person name="Borowsky M."/>
            <person name="Boukhgalter B."/>
            <person name="Brunache A."/>
            <person name="Butler J."/>
            <person name="Calixte N."/>
            <person name="Calvo S."/>
            <person name="Camarata J."/>
            <person name="Campo K."/>
            <person name="Chang J."/>
            <person name="Cheshatsang Y."/>
            <person name="Citroen M."/>
            <person name="Collymore A."/>
            <person name="Considine T."/>
            <person name="Cook A."/>
            <person name="Cooke P."/>
            <person name="Corum B."/>
            <person name="Cuomo C."/>
            <person name="David R."/>
            <person name="Dawoe T."/>
            <person name="Degray S."/>
            <person name="Dodge S."/>
            <person name="Dooley K."/>
            <person name="Dorje P."/>
            <person name="Dorjee K."/>
            <person name="Dorris L."/>
            <person name="Duffey N."/>
            <person name="Dupes A."/>
            <person name="Elkins T."/>
            <person name="Engels R."/>
            <person name="Erickson J."/>
            <person name="Farina A."/>
            <person name="Faro S."/>
            <person name="Ferreira P."/>
            <person name="Fischer H."/>
            <person name="Fitzgerald M."/>
            <person name="Foley K."/>
            <person name="Gage D."/>
            <person name="Galagan J."/>
            <person name="Gearin G."/>
            <person name="Gnerre S."/>
            <person name="Gnirke A."/>
            <person name="Goyette A."/>
            <person name="Graham J."/>
            <person name="Grandbois E."/>
            <person name="Gyaltsen K."/>
            <person name="Hafez N."/>
            <person name="Hagopian D."/>
            <person name="Hagos B."/>
            <person name="Hall J."/>
            <person name="Hatcher B."/>
            <person name="Heller A."/>
            <person name="Higgins H."/>
            <person name="Honan T."/>
            <person name="Horn A."/>
            <person name="Houde N."/>
            <person name="Hughes L."/>
            <person name="Hulme W."/>
            <person name="Husby E."/>
            <person name="Iliev I."/>
            <person name="Jaffe D."/>
            <person name="Jones C."/>
            <person name="Kamal M."/>
            <person name="Kamat A."/>
            <person name="Kamvysselis M."/>
            <person name="Karlsson E."/>
            <person name="Kells C."/>
            <person name="Kieu A."/>
            <person name="Kisner P."/>
            <person name="Kodira C."/>
            <person name="Kulbokas E."/>
            <person name="Labutti K."/>
            <person name="Lama D."/>
            <person name="Landers T."/>
            <person name="Leger J."/>
            <person name="Levine S."/>
            <person name="Lewis D."/>
            <person name="Lewis T."/>
            <person name="Lindblad-toh K."/>
            <person name="Liu X."/>
            <person name="Lokyitsang T."/>
            <person name="Lokyitsang Y."/>
            <person name="Lucien O."/>
            <person name="Lui A."/>
            <person name="Ma L.J."/>
            <person name="Mabbitt R."/>
            <person name="Macdonald J."/>
            <person name="Maclean C."/>
            <person name="Major J."/>
            <person name="Manning J."/>
            <person name="Marabella R."/>
            <person name="Maru K."/>
            <person name="Matthews C."/>
            <person name="Mauceli E."/>
            <person name="Mccarthy M."/>
            <person name="Mcdonough S."/>
            <person name="Mcghee T."/>
            <person name="Meldrim J."/>
            <person name="Meneus L."/>
            <person name="Mesirov J."/>
            <person name="Mihalev A."/>
            <person name="Mihova T."/>
            <person name="Mikkelsen T."/>
            <person name="Mlenga V."/>
            <person name="Moru K."/>
            <person name="Mozes J."/>
            <person name="Mulrain L."/>
            <person name="Munson G."/>
            <person name="Naylor J."/>
            <person name="Newes C."/>
            <person name="Nguyen C."/>
            <person name="Nguyen N."/>
            <person name="Nguyen T."/>
            <person name="Nicol R."/>
            <person name="Nielsen C."/>
            <person name="Nizzari M."/>
            <person name="Norbu C."/>
            <person name="Norbu N."/>
            <person name="O'donnell P."/>
            <person name="Okoawo O."/>
            <person name="O'leary S."/>
            <person name="Omotosho B."/>
            <person name="O'neill K."/>
            <person name="Osman S."/>
            <person name="Parker S."/>
            <person name="Perrin D."/>
            <person name="Phunkhang P."/>
            <person name="Piqani B."/>
            <person name="Purcell S."/>
            <person name="Rachupka T."/>
            <person name="Ramasamy U."/>
            <person name="Rameau R."/>
            <person name="Ray V."/>
            <person name="Raymond C."/>
            <person name="Retta R."/>
            <person name="Richardson S."/>
            <person name="Rise C."/>
            <person name="Rodriguez J."/>
            <person name="Rogers J."/>
            <person name="Rogov P."/>
            <person name="Rutman M."/>
            <person name="Schupbach R."/>
            <person name="Seaman C."/>
            <person name="Settipalli S."/>
            <person name="Sharpe T."/>
            <person name="Sheridan J."/>
            <person name="Sherpa N."/>
            <person name="Shi J."/>
            <person name="Smirnov S."/>
            <person name="Smith C."/>
            <person name="Sougnez C."/>
            <person name="Spencer B."/>
            <person name="Stalker J."/>
            <person name="Stange-thomann N."/>
            <person name="Stavropoulos S."/>
            <person name="Stetson K."/>
            <person name="Stone C."/>
            <person name="Stone S."/>
            <person name="Stubbs M."/>
            <person name="Talamas J."/>
            <person name="Tchuinga P."/>
            <person name="Tenzing P."/>
            <person name="Tesfaye S."/>
            <person name="Theodore J."/>
            <person name="Thoulutsang Y."/>
            <person name="Topham K."/>
            <person name="Towey S."/>
            <person name="Tsamla T."/>
            <person name="Tsomo N."/>
            <person name="Vallee D."/>
            <person name="Vassiliev H."/>
            <person name="Venkataraman V."/>
            <person name="Vinson J."/>
            <person name="Vo A."/>
            <person name="Wade C."/>
            <person name="Wang S."/>
            <person name="Wangchuk T."/>
            <person name="Wangdi T."/>
            <person name="Whittaker C."/>
            <person name="Wilkinson J."/>
            <person name="Wu Y."/>
            <person name="Wyman D."/>
            <person name="Yadav S."/>
            <person name="Yang S."/>
            <person name="Yang X."/>
            <person name="Yeager S."/>
            <person name="Yee E."/>
            <person name="Young G."/>
            <person name="Zainoun J."/>
            <person name="Zembeck L."/>
            <person name="Zimmer A."/>
            <person name="Zody M."/>
            <person name="Lander E."/>
        </authorList>
    </citation>
    <scope>NUCLEOTIDE SEQUENCE [LARGE SCALE GENOMIC DNA]</scope>
</reference>
<accession>H2YNQ5</accession>
<dbReference type="OMA" id="AYRLMIL"/>
<evidence type="ECO:0000313" key="3">
    <source>
        <dbReference type="Ensembl" id="ENSCSAVP00000006962.1"/>
    </source>
</evidence>
<dbReference type="InterPro" id="IPR048385">
    <property type="entry name" value="Med15_central"/>
</dbReference>
<dbReference type="PANTHER" id="PTHR31804:SF3">
    <property type="entry name" value="MEDIATOR OF RNA POLYMERASE II TRANSCRIPTION SUBUNIT 15"/>
    <property type="match status" value="1"/>
</dbReference>
<sequence>MEKLKQLQKYIEPLSRMINKFNEDEEKNNNDLSKMKTLRDTLMNPKKRLPMSLLDKCEKVLQNWLDQKPSQPTLLLPRADQHMCQPILNVIATATKSPLLNHTLKRTFGPAMKALCGNYTVPDFLPNKRRRLQEAVKDLRERKSANRISEEVKREIAGLDPKFNVKMDESNPRVNGNIQLLCYLNDPQLPALPPLQIVVPPKYPQQAAEWVPGTNYSHRDGDVIEEDDKSLLGTGFLARLRPIIRNRMTMMNKSSSTISSMLQEWSSSAARATNAIA</sequence>
<dbReference type="GeneTree" id="ENSGT00730000111140"/>
<dbReference type="Proteomes" id="UP000007875">
    <property type="component" value="Unassembled WGS sequence"/>
</dbReference>
<reference evidence="3" key="3">
    <citation type="submission" date="2025-09" db="UniProtKB">
        <authorList>
            <consortium name="Ensembl"/>
        </authorList>
    </citation>
    <scope>IDENTIFICATION</scope>
</reference>
<feature type="domain" description="ARC105/Med15 mediator subunit central" evidence="1">
    <location>
        <begin position="1"/>
        <end position="112"/>
    </location>
</feature>
<dbReference type="eggNOG" id="KOG4274">
    <property type="taxonomic scope" value="Eukaryota"/>
</dbReference>
<feature type="domain" description="ARC105/Med15 mediator subunit C-terminal" evidence="2">
    <location>
        <begin position="148"/>
        <end position="269"/>
    </location>
</feature>
<dbReference type="PANTHER" id="PTHR31804">
    <property type="entry name" value="MEDIATOR OF RNA POLYMERASE II TRANSCRIPTION SUBUNIT 15"/>
    <property type="match status" value="1"/>
</dbReference>
<dbReference type="AlphaFoldDB" id="H2YNQ5"/>
<proteinExistence type="predicted"/>
<protein>
    <submittedName>
        <fullName evidence="3">Uncharacterized protein</fullName>
    </submittedName>
</protein>
<dbReference type="InterPro" id="IPR048386">
    <property type="entry name" value="Med15_C"/>
</dbReference>
<evidence type="ECO:0000313" key="4">
    <source>
        <dbReference type="Proteomes" id="UP000007875"/>
    </source>
</evidence>